<dbReference type="PANTHER" id="PTHR33420">
    <property type="entry name" value="FIMBRIAL SUBUNIT ELFA-RELATED"/>
    <property type="match status" value="1"/>
</dbReference>
<dbReference type="GO" id="GO:0043709">
    <property type="term" value="P:cell adhesion involved in single-species biofilm formation"/>
    <property type="evidence" value="ECO:0007669"/>
    <property type="project" value="TreeGrafter"/>
</dbReference>
<evidence type="ECO:0000256" key="1">
    <source>
        <dbReference type="ARBA" id="ARBA00004561"/>
    </source>
</evidence>
<organism evidence="6 7">
    <name type="scientific">Pragia fontium DSM 5563 = ATCC 49100</name>
    <dbReference type="NCBI Taxonomy" id="1122977"/>
    <lineage>
        <taxon>Bacteria</taxon>
        <taxon>Pseudomonadati</taxon>
        <taxon>Pseudomonadota</taxon>
        <taxon>Gammaproteobacteria</taxon>
        <taxon>Enterobacterales</taxon>
        <taxon>Budviciaceae</taxon>
        <taxon>Pragia</taxon>
    </lineage>
</organism>
<gene>
    <name evidence="6" type="ORF">SAMN02745723_101343</name>
</gene>
<evidence type="ECO:0000259" key="5">
    <source>
        <dbReference type="Pfam" id="PF00419"/>
    </source>
</evidence>
<feature type="domain" description="Fimbrial-type adhesion" evidence="5">
    <location>
        <begin position="220"/>
        <end position="395"/>
    </location>
</feature>
<evidence type="ECO:0000256" key="4">
    <source>
        <dbReference type="SAM" id="SignalP"/>
    </source>
</evidence>
<dbReference type="RefSeq" id="WP_047779983.1">
    <property type="nucleotide sequence ID" value="NZ_FOLW01000001.1"/>
</dbReference>
<proteinExistence type="inferred from homology"/>
<dbReference type="EMBL" id="FOLW01000001">
    <property type="protein sequence ID" value="SFC08558.1"/>
    <property type="molecule type" value="Genomic_DNA"/>
</dbReference>
<comment type="subcellular location">
    <subcellularLocation>
        <location evidence="1">Fimbrium</location>
    </subcellularLocation>
</comment>
<dbReference type="InterPro" id="IPR000259">
    <property type="entry name" value="Adhesion_dom_fimbrial"/>
</dbReference>
<evidence type="ECO:0000313" key="6">
    <source>
        <dbReference type="EMBL" id="SFC08558.1"/>
    </source>
</evidence>
<evidence type="ECO:0000313" key="7">
    <source>
        <dbReference type="Proteomes" id="UP000226420"/>
    </source>
</evidence>
<evidence type="ECO:0000256" key="2">
    <source>
        <dbReference type="ARBA" id="ARBA00006671"/>
    </source>
</evidence>
<evidence type="ECO:0000256" key="3">
    <source>
        <dbReference type="ARBA" id="ARBA00023263"/>
    </source>
</evidence>
<comment type="caution">
    <text evidence="6">The sequence shown here is derived from an EMBL/GenBank/DDBJ whole genome shotgun (WGS) entry which is preliminary data.</text>
</comment>
<accession>A0AAJ4W820</accession>
<dbReference type="GO" id="GO:0009289">
    <property type="term" value="C:pilus"/>
    <property type="evidence" value="ECO:0007669"/>
    <property type="project" value="UniProtKB-SubCell"/>
</dbReference>
<feature type="signal peptide" evidence="4">
    <location>
        <begin position="1"/>
        <end position="35"/>
    </location>
</feature>
<keyword evidence="4" id="KW-0732">Signal</keyword>
<dbReference type="Pfam" id="PF00419">
    <property type="entry name" value="Fimbrial"/>
    <property type="match status" value="1"/>
</dbReference>
<dbReference type="PANTHER" id="PTHR33420:SF14">
    <property type="entry name" value="TYPE 1 FIMBRIN D-MANNOSE SPECIFIC ADHESIN"/>
    <property type="match status" value="1"/>
</dbReference>
<dbReference type="InterPro" id="IPR036937">
    <property type="entry name" value="Adhesion_dom_fimbrial_sf"/>
</dbReference>
<name>A0AAJ4W820_9GAMM</name>
<dbReference type="AlphaFoldDB" id="A0AAJ4W820"/>
<sequence length="396" mass="42644">MEQRLNFLQQYQRGASLFCQLIVSLLVVLSFQAQATLCGPWAPDDSDSVIVPLIGSGTITAGNDLPIGATLYRLYYKPKLIRRGWLCKPEDGVPNAMQYTGYIKAEAITMPFGPPTNVQISGDGTHSVFPTNVPGIGYILSPGSNTIGNGIYPYLDEINNNLSSGSGGYSVDVSNIVIRLVKTGPIPSSAQVLASSFPTIQFSEGGILPTKYEHIFLTIGFSGTLNVVNGTCLVEQPDVSVSLGTHDFSNFTKVGSATKWQDFKITLKDCSPFYGSYPNPSDLGYSAVDGIISNKAPIPNQIKLALTAVYGSDERRKVAYLDGEEGSAVGIGVQITRQDISAAYPLTGTSWPVPIQLSQVDGASYDVLLKARYYQYQETIQAGKANTSVVYTISYH</sequence>
<dbReference type="Gene3D" id="2.60.40.1090">
    <property type="entry name" value="Fimbrial-type adhesion domain"/>
    <property type="match status" value="1"/>
</dbReference>
<keyword evidence="3" id="KW-0281">Fimbrium</keyword>
<dbReference type="InterPro" id="IPR050263">
    <property type="entry name" value="Bact_Fimbrial_Adh_Pro"/>
</dbReference>
<comment type="similarity">
    <text evidence="2">Belongs to the fimbrial protein family.</text>
</comment>
<reference evidence="6 7" key="1">
    <citation type="submission" date="2016-10" db="EMBL/GenBank/DDBJ databases">
        <authorList>
            <person name="Varghese N."/>
            <person name="Submissions S."/>
        </authorList>
    </citation>
    <scope>NUCLEOTIDE SEQUENCE [LARGE SCALE GENOMIC DNA]</scope>
    <source>
        <strain evidence="6 7">DSM 5563</strain>
    </source>
</reference>
<dbReference type="Proteomes" id="UP000226420">
    <property type="component" value="Unassembled WGS sequence"/>
</dbReference>
<feature type="chain" id="PRO_5042612068" evidence="4">
    <location>
        <begin position="36"/>
        <end position="396"/>
    </location>
</feature>
<dbReference type="SUPFAM" id="SSF49401">
    <property type="entry name" value="Bacterial adhesins"/>
    <property type="match status" value="1"/>
</dbReference>
<dbReference type="InterPro" id="IPR008966">
    <property type="entry name" value="Adhesion_dom_sf"/>
</dbReference>
<protein>
    <submittedName>
        <fullName evidence="6">Pilin (Type 1 fimbria component protein)</fullName>
    </submittedName>
</protein>
<dbReference type="Gene3D" id="2.60.40.3310">
    <property type="match status" value="1"/>
</dbReference>